<feature type="non-terminal residue" evidence="2">
    <location>
        <position position="204"/>
    </location>
</feature>
<dbReference type="EMBL" id="CADCUQ010000254">
    <property type="protein sequence ID" value="CAA9389065.1"/>
    <property type="molecule type" value="Genomic_DNA"/>
</dbReference>
<feature type="compositionally biased region" description="Basic and acidic residues" evidence="1">
    <location>
        <begin position="1"/>
        <end position="11"/>
    </location>
</feature>
<organism evidence="2">
    <name type="scientific">uncultured Phycisphaerae bacterium</name>
    <dbReference type="NCBI Taxonomy" id="904963"/>
    <lineage>
        <taxon>Bacteria</taxon>
        <taxon>Pseudomonadati</taxon>
        <taxon>Planctomycetota</taxon>
        <taxon>Phycisphaerae</taxon>
        <taxon>environmental samples</taxon>
    </lineage>
</organism>
<feature type="compositionally biased region" description="Basic residues" evidence="1">
    <location>
        <begin position="128"/>
        <end position="142"/>
    </location>
</feature>
<feature type="compositionally biased region" description="Basic and acidic residues" evidence="1">
    <location>
        <begin position="170"/>
        <end position="186"/>
    </location>
</feature>
<proteinExistence type="predicted"/>
<accession>A0A6J4NM47</accession>
<sequence>DAARGRRRADDDAPADADADPGGGGGGRRGPGGPPARRGRLGRGGAVQAPPRAADALPPAPRRRADGGGTAPADVAERAGPPRPLQPRVDRRGVQGLAVPHRDQQGQRPLAVQRAGAGRPRRPDAHGGARRARRGPPARGRRAAGPPPACPGTTAGEPARGIALAVLQQHEVRGDRRRPGLPAEHRARARPQGGPQTEEADGGM</sequence>
<feature type="compositionally biased region" description="Gly residues" evidence="1">
    <location>
        <begin position="21"/>
        <end position="31"/>
    </location>
</feature>
<name>A0A6J4NM47_9BACT</name>
<protein>
    <submittedName>
        <fullName evidence="2">Uncharacterized protein</fullName>
    </submittedName>
</protein>
<reference evidence="2" key="1">
    <citation type="submission" date="2020-02" db="EMBL/GenBank/DDBJ databases">
        <authorList>
            <person name="Meier V. D."/>
        </authorList>
    </citation>
    <scope>NUCLEOTIDE SEQUENCE</scope>
    <source>
        <strain evidence="2">AVDCRST_MAG64</strain>
    </source>
</reference>
<gene>
    <name evidence="2" type="ORF">AVDCRST_MAG64-1085</name>
</gene>
<evidence type="ECO:0000256" key="1">
    <source>
        <dbReference type="SAM" id="MobiDB-lite"/>
    </source>
</evidence>
<dbReference type="AlphaFoldDB" id="A0A6J4NM47"/>
<feature type="non-terminal residue" evidence="2">
    <location>
        <position position="1"/>
    </location>
</feature>
<evidence type="ECO:0000313" key="2">
    <source>
        <dbReference type="EMBL" id="CAA9389065.1"/>
    </source>
</evidence>
<feature type="region of interest" description="Disordered" evidence="1">
    <location>
        <begin position="1"/>
        <end position="204"/>
    </location>
</feature>